<dbReference type="AlphaFoldDB" id="A0A3L7CTR7"/>
<proteinExistence type="predicted"/>
<comment type="caution">
    <text evidence="1">The sequence shown here is derived from an EMBL/GenBank/DDBJ whole genome shotgun (WGS) entry which is preliminary data.</text>
</comment>
<protein>
    <submittedName>
        <fullName evidence="1">SEC-C domain-containing protein</fullName>
    </submittedName>
</protein>
<dbReference type="EMBL" id="RCTJ01000056">
    <property type="protein sequence ID" value="RLQ13261.1"/>
    <property type="molecule type" value="Genomic_DNA"/>
</dbReference>
<dbReference type="InterPro" id="IPR004027">
    <property type="entry name" value="SEC_C_motif"/>
</dbReference>
<gene>
    <name evidence="1" type="ORF">D9548_12610</name>
</gene>
<accession>A0A3L7CTR7</accession>
<reference evidence="1 2" key="1">
    <citation type="submission" date="2018-10" db="EMBL/GenBank/DDBJ databases">
        <title>Geobacillus stearothermophilus in processing lines of powdered infant formula.</title>
        <authorList>
            <person name="Rhee M.S."/>
            <person name="Choi I.-G."/>
            <person name="Cho T.J."/>
            <person name="Park B."/>
        </authorList>
    </citation>
    <scope>NUCLEOTIDE SEQUENCE [LARGE SCALE GENOMIC DNA]</scope>
    <source>
        <strain evidence="1 2">FHS-PPGT130</strain>
    </source>
</reference>
<dbReference type="OrthoDB" id="6399948at2"/>
<sequence>MVKASRNNLCPCGSGKMYKHCCGKQEAVSIASIIERELVECMQDVVLFASERYEDVLVETMAECSFQWFPEELEVGAHLLLTDWAVFCRPVDEKGTTIFSAYMQDRRRNRWRPAVQAHLERWTEGIPSFGEIVRFDEERRLMVRDLVSGEEKRVRFLTSEPVPPAEEGDVLLGFLLPYGEEFTYFIAALPFPKNGRTRLAHAIEAERKRSGKAADAFWRTSFPEALDLALHEWLWQLSAELEWNDPDEEAVLHELKRREEKTSPRVLSHAAFFWRMYCEQDEPAIDDPVVYAAALRHVAGQMAEEEFMDAEEAAARYGVAAEEVESTSMEFILFAVEMLDRDEDGEWDDDDEEWLDDEWDFEEGMIDGDELDAAIDEWLDEVEELFDDEGWDTDQVRRLIDKAMRTWKKDGLLEGVDEAELREELEELVWQTFAGRGFC</sequence>
<dbReference type="Gene3D" id="3.10.450.50">
    <property type="match status" value="1"/>
</dbReference>
<dbReference type="SUPFAM" id="SSF103642">
    <property type="entry name" value="Sec-C motif"/>
    <property type="match status" value="1"/>
</dbReference>
<dbReference type="RefSeq" id="WP_064213497.1">
    <property type="nucleotide sequence ID" value="NZ_JAKLOQ020000095.1"/>
</dbReference>
<evidence type="ECO:0000313" key="1">
    <source>
        <dbReference type="EMBL" id="RLQ13261.1"/>
    </source>
</evidence>
<organism evidence="1 2">
    <name type="scientific">Geobacillus stearothermophilus</name>
    <name type="common">Bacillus stearothermophilus</name>
    <dbReference type="NCBI Taxonomy" id="1422"/>
    <lineage>
        <taxon>Bacteria</taxon>
        <taxon>Bacillati</taxon>
        <taxon>Bacillota</taxon>
        <taxon>Bacilli</taxon>
        <taxon>Bacillales</taxon>
        <taxon>Anoxybacillaceae</taxon>
        <taxon>Geobacillus</taxon>
    </lineage>
</organism>
<dbReference type="Proteomes" id="UP000266922">
    <property type="component" value="Unassembled WGS sequence"/>
</dbReference>
<evidence type="ECO:0000313" key="2">
    <source>
        <dbReference type="Proteomes" id="UP000266922"/>
    </source>
</evidence>
<name>A0A3L7CTR7_GEOSE</name>
<dbReference type="Pfam" id="PF02810">
    <property type="entry name" value="SEC-C"/>
    <property type="match status" value="1"/>
</dbReference>